<name>A0ABV9Z5R0_9HYPH</name>
<evidence type="ECO:0000313" key="1">
    <source>
        <dbReference type="EMBL" id="MFC5069516.1"/>
    </source>
</evidence>
<comment type="caution">
    <text evidence="1">The sequence shown here is derived from an EMBL/GenBank/DDBJ whole genome shotgun (WGS) entry which is preliminary data.</text>
</comment>
<reference evidence="2" key="1">
    <citation type="journal article" date="2019" name="Int. J. Syst. Evol. Microbiol.">
        <title>The Global Catalogue of Microorganisms (GCM) 10K type strain sequencing project: providing services to taxonomists for standard genome sequencing and annotation.</title>
        <authorList>
            <consortium name="The Broad Institute Genomics Platform"/>
            <consortium name="The Broad Institute Genome Sequencing Center for Infectious Disease"/>
            <person name="Wu L."/>
            <person name="Ma J."/>
        </authorList>
    </citation>
    <scope>NUCLEOTIDE SEQUENCE [LARGE SCALE GENOMIC DNA]</scope>
    <source>
        <strain evidence="2">CGMCC 1.16444</strain>
    </source>
</reference>
<dbReference type="Proteomes" id="UP001595796">
    <property type="component" value="Unassembled WGS sequence"/>
</dbReference>
<evidence type="ECO:0008006" key="3">
    <source>
        <dbReference type="Google" id="ProtNLM"/>
    </source>
</evidence>
<organism evidence="1 2">
    <name type="scientific">Flaviflagellibacter deserti</name>
    <dbReference type="NCBI Taxonomy" id="2267266"/>
    <lineage>
        <taxon>Bacteria</taxon>
        <taxon>Pseudomonadati</taxon>
        <taxon>Pseudomonadota</taxon>
        <taxon>Alphaproteobacteria</taxon>
        <taxon>Hyphomicrobiales</taxon>
        <taxon>Flaviflagellibacter</taxon>
    </lineage>
</organism>
<proteinExistence type="predicted"/>
<dbReference type="EMBL" id="JBHSJF010000008">
    <property type="protein sequence ID" value="MFC5069516.1"/>
    <property type="molecule type" value="Genomic_DNA"/>
</dbReference>
<dbReference type="RefSeq" id="WP_114958336.1">
    <property type="nucleotide sequence ID" value="NZ_JBHSJF010000008.1"/>
</dbReference>
<keyword evidence="2" id="KW-1185">Reference proteome</keyword>
<sequence length="99" mass="10745">MPRFNLRNHSDPGEVCVTISRSGATASITPPASYRPDLDIRDMRLSTALHVAAALALRLGTDVTIVDENDAVFFIEDDLSDLTFVDAGPTDLLPFKRAS</sequence>
<protein>
    <recommendedName>
        <fullName evidence="3">DUF397 domain-containing protein</fullName>
    </recommendedName>
</protein>
<evidence type="ECO:0000313" key="2">
    <source>
        <dbReference type="Proteomes" id="UP001595796"/>
    </source>
</evidence>
<accession>A0ABV9Z5R0</accession>
<gene>
    <name evidence="1" type="ORF">ACFPFW_15975</name>
</gene>